<organism evidence="2 3">
    <name type="scientific">Prunus armeniaca</name>
    <name type="common">Apricot</name>
    <name type="synonym">Armeniaca vulgaris</name>
    <dbReference type="NCBI Taxonomy" id="36596"/>
    <lineage>
        <taxon>Eukaryota</taxon>
        <taxon>Viridiplantae</taxon>
        <taxon>Streptophyta</taxon>
        <taxon>Embryophyta</taxon>
        <taxon>Tracheophyta</taxon>
        <taxon>Spermatophyta</taxon>
        <taxon>Magnoliopsida</taxon>
        <taxon>eudicotyledons</taxon>
        <taxon>Gunneridae</taxon>
        <taxon>Pentapetalae</taxon>
        <taxon>rosids</taxon>
        <taxon>fabids</taxon>
        <taxon>Rosales</taxon>
        <taxon>Rosaceae</taxon>
        <taxon>Amygdaloideae</taxon>
        <taxon>Amygdaleae</taxon>
        <taxon>Prunus</taxon>
    </lineage>
</organism>
<dbReference type="Proteomes" id="UP000507222">
    <property type="component" value="Unassembled WGS sequence"/>
</dbReference>
<dbReference type="AlphaFoldDB" id="A0A6J5V7P1"/>
<evidence type="ECO:0000259" key="1">
    <source>
        <dbReference type="Pfam" id="PF14111"/>
    </source>
</evidence>
<dbReference type="InterPro" id="IPR040256">
    <property type="entry name" value="At4g02000-like"/>
</dbReference>
<dbReference type="PANTHER" id="PTHR31286">
    <property type="entry name" value="GLYCINE-RICH CELL WALL STRUCTURAL PROTEIN 1.8-LIKE"/>
    <property type="match status" value="1"/>
</dbReference>
<dbReference type="InterPro" id="IPR025558">
    <property type="entry name" value="DUF4283"/>
</dbReference>
<dbReference type="EMBL" id="CAEKDK010000006">
    <property type="protein sequence ID" value="CAB4283764.1"/>
    <property type="molecule type" value="Genomic_DNA"/>
</dbReference>
<name>A0A6J5V7P1_PRUAR</name>
<reference evidence="2 3" key="1">
    <citation type="submission" date="2020-05" db="EMBL/GenBank/DDBJ databases">
        <authorList>
            <person name="Campoy J."/>
            <person name="Schneeberger K."/>
            <person name="Spophaly S."/>
        </authorList>
    </citation>
    <scope>NUCLEOTIDE SEQUENCE [LARGE SCALE GENOMIC DNA]</scope>
    <source>
        <strain evidence="2">PruArmRojPasFocal</strain>
    </source>
</reference>
<evidence type="ECO:0000313" key="2">
    <source>
        <dbReference type="EMBL" id="CAB4283764.1"/>
    </source>
</evidence>
<dbReference type="PANTHER" id="PTHR31286:SF178">
    <property type="entry name" value="DUF4283 DOMAIN-CONTAINING PROTEIN"/>
    <property type="match status" value="1"/>
</dbReference>
<feature type="domain" description="DUF4283" evidence="1">
    <location>
        <begin position="70"/>
        <end position="139"/>
    </location>
</feature>
<sequence>MWDWFDGLQVLGEVWYQFSVVCASSLITLMDSVDEIAQGFSNALVISEEEAIEIVSLEDLDSLRVERFLLVGHLLTPKAFHQDSLVGTIKSIWHTRERFTVVPLDDPYCMLFSFQNDYDRSKVMKGAPWTFDRSLLVLAFTDGNVDPMTVPLEIQNFWVRIRRIPPIFLTPALGENIGNYIGRFVAIDKGMNGDCLGSFLCVRSMHR</sequence>
<dbReference type="Pfam" id="PF14111">
    <property type="entry name" value="DUF4283"/>
    <property type="match status" value="1"/>
</dbReference>
<gene>
    <name evidence="2" type="ORF">CURHAP_LOCUS38959</name>
</gene>
<accession>A0A6J5V7P1</accession>
<proteinExistence type="predicted"/>
<evidence type="ECO:0000313" key="3">
    <source>
        <dbReference type="Proteomes" id="UP000507222"/>
    </source>
</evidence>
<protein>
    <recommendedName>
        <fullName evidence="1">DUF4283 domain-containing protein</fullName>
    </recommendedName>
</protein>